<dbReference type="InterPro" id="IPR036388">
    <property type="entry name" value="WH-like_DNA-bd_sf"/>
</dbReference>
<dbReference type="SUPFAM" id="SSF52540">
    <property type="entry name" value="P-loop containing nucleoside triphosphate hydrolases"/>
    <property type="match status" value="1"/>
</dbReference>
<evidence type="ECO:0000256" key="5">
    <source>
        <dbReference type="PROSITE-ProRule" id="PRU01091"/>
    </source>
</evidence>
<dbReference type="GO" id="GO:0006355">
    <property type="term" value="P:regulation of DNA-templated transcription"/>
    <property type="evidence" value="ECO:0007669"/>
    <property type="project" value="InterPro"/>
</dbReference>
<dbReference type="Pfam" id="PF00486">
    <property type="entry name" value="Trans_reg_C"/>
    <property type="match status" value="1"/>
</dbReference>
<dbReference type="Gene3D" id="1.25.40.10">
    <property type="entry name" value="Tetratricopeptide repeat domain"/>
    <property type="match status" value="2"/>
</dbReference>
<dbReference type="Proteomes" id="UP000331127">
    <property type="component" value="Unassembled WGS sequence"/>
</dbReference>
<gene>
    <name evidence="8" type="ORF">Amac_084820</name>
</gene>
<dbReference type="PANTHER" id="PTHR35807">
    <property type="entry name" value="TRANSCRIPTIONAL REGULATOR REDD-RELATED"/>
    <property type="match status" value="1"/>
</dbReference>
<dbReference type="SUPFAM" id="SSF46894">
    <property type="entry name" value="C-terminal effector domain of the bipartite response regulators"/>
    <property type="match status" value="1"/>
</dbReference>
<dbReference type="GO" id="GO:0003677">
    <property type="term" value="F:DNA binding"/>
    <property type="evidence" value="ECO:0007669"/>
    <property type="project" value="UniProtKB-UniRule"/>
</dbReference>
<dbReference type="GO" id="GO:0000160">
    <property type="term" value="P:phosphorelay signal transduction system"/>
    <property type="evidence" value="ECO:0007669"/>
    <property type="project" value="InterPro"/>
</dbReference>
<evidence type="ECO:0000256" key="4">
    <source>
        <dbReference type="ARBA" id="ARBA00023163"/>
    </source>
</evidence>
<dbReference type="SUPFAM" id="SSF48452">
    <property type="entry name" value="TPR-like"/>
    <property type="match status" value="1"/>
</dbReference>
<protein>
    <submittedName>
        <fullName evidence="8">ATPase AAA</fullName>
    </submittedName>
</protein>
<keyword evidence="2" id="KW-0805">Transcription regulation</keyword>
<dbReference type="CDD" id="cd15831">
    <property type="entry name" value="BTAD"/>
    <property type="match status" value="1"/>
</dbReference>
<dbReference type="CDD" id="cd00383">
    <property type="entry name" value="trans_reg_C"/>
    <property type="match status" value="1"/>
</dbReference>
<feature type="domain" description="OmpR/PhoB-type" evidence="7">
    <location>
        <begin position="1"/>
        <end position="88"/>
    </location>
</feature>
<accession>A0A5M3WZG3</accession>
<dbReference type="PANTHER" id="PTHR35807:SF1">
    <property type="entry name" value="TRANSCRIPTIONAL REGULATOR REDD"/>
    <property type="match status" value="1"/>
</dbReference>
<dbReference type="InterPro" id="IPR041664">
    <property type="entry name" value="AAA_16"/>
</dbReference>
<dbReference type="InterPro" id="IPR005158">
    <property type="entry name" value="BTAD"/>
</dbReference>
<reference evidence="8 9" key="1">
    <citation type="submission" date="2019-10" db="EMBL/GenBank/DDBJ databases">
        <title>Whole genome shotgun sequence of Acrocarpospora macrocephala NBRC 16266.</title>
        <authorList>
            <person name="Ichikawa N."/>
            <person name="Kimura A."/>
            <person name="Kitahashi Y."/>
            <person name="Komaki H."/>
            <person name="Oguchi A."/>
        </authorList>
    </citation>
    <scope>NUCLEOTIDE SEQUENCE [LARGE SCALE GENOMIC DNA]</scope>
    <source>
        <strain evidence="8 9">NBRC 16266</strain>
    </source>
</reference>
<dbReference type="InterPro" id="IPR011990">
    <property type="entry name" value="TPR-like_helical_dom_sf"/>
</dbReference>
<keyword evidence="9" id="KW-1185">Reference proteome</keyword>
<dbReference type="Pfam" id="PF13191">
    <property type="entry name" value="AAA_16"/>
    <property type="match status" value="1"/>
</dbReference>
<evidence type="ECO:0000256" key="2">
    <source>
        <dbReference type="ARBA" id="ARBA00023015"/>
    </source>
</evidence>
<dbReference type="Gene3D" id="1.10.10.10">
    <property type="entry name" value="Winged helix-like DNA-binding domain superfamily/Winged helix DNA-binding domain"/>
    <property type="match status" value="1"/>
</dbReference>
<dbReference type="SMART" id="SM00382">
    <property type="entry name" value="AAA"/>
    <property type="match status" value="1"/>
</dbReference>
<sequence length="1084" mass="116337">MGRADGERLDLGPRKQRAVLALLALEPGRIVSMDRLIDELWADTVPSSAIGTLQAYISHLRRVLEPGRAPRTPPAILLTREPGYLLAVEPEQIDLVRFTAGVEQGRQALSRKAYGEALDALDRALATWRGEPLAEFSAYGFAQPVIARMSELQASATEDRFEARLALGDTGSSIADLERLVEAHPYRERLWGLLAMALYRAGRQADALAALRRARARLAEDLGLEPGPELRRVEQAVFDQSVTLEAQPPPKAVTAGLIAREAQLRRIADRLAEAARGQGGVLLVAGEAGIGKTRLAQAAADAAGVRVVWGRCVEADAAPAFWPWLQALREVGERAADTVRRLTSGSGDPAADPDVALFDLHERVLGTLAAEPVMVVLDDLHSADAASLRLLRYAARELHRRPMLVLATLRPEPGREPEQLADTLAALAREPGTERLRLPPFSPRDVAAYLGGADPALAAALYRRTGGNPFYLGELLRLLDGERLDQVPETVRDVISRRVARLPEPTQDLLRTASVLGRDVRLDVLAAAAAIPAEDVMARLAPAVATGLLAETPDGFDYRFSHVLVCDALYAGLDRLAKARLHLRAGEALESTGGESAPLPVLAHHFALAARVGGAARAVSYAARAARQATAQLAFDEAVELWQQALAAYGPGDPAERGALLIELGRARRATGDVIGAHATLAEAIDLAAGIGDRTAMAEAAMVFGGVTVWNWRSYGTVDDRMVAVLEDLLAGELPAEQRAALLGTLSLELHYGPRRAEGERHAAAAVEIARQNGDVALRARTLNNYINAAWVPGGGRDRLAAAEEMIALPGLTRSAELVARIMRMTALLELAEVAEWHAELARCRRLTAEVHQPDLVAMVWLAESTRAAMAGEWAESERLTGEYGRLLSRTTMWGLEDCRLATLFTSRRARGQAGEMAAGLVATAELPVHAPMRPLAVLATIDAGDEAAARRLTGRWAGWQPSDWSTRFVTAGWGMVAARLGAPDPEVMYERLLPHADELVVMGSQVVCWGATHQILADLAAGLGDPGLARDHAERALAAHERLGLTALTTPRTYALGQALTQTRSPDPARFRSGRGIGDPSAG</sequence>
<keyword evidence="3 5" id="KW-0238">DNA-binding</keyword>
<evidence type="ECO:0000259" key="7">
    <source>
        <dbReference type="PROSITE" id="PS51755"/>
    </source>
</evidence>
<dbReference type="SMART" id="SM01043">
    <property type="entry name" value="BTAD"/>
    <property type="match status" value="1"/>
</dbReference>
<evidence type="ECO:0000313" key="9">
    <source>
        <dbReference type="Proteomes" id="UP000331127"/>
    </source>
</evidence>
<dbReference type="InterPro" id="IPR003593">
    <property type="entry name" value="AAA+_ATPase"/>
</dbReference>
<dbReference type="InterPro" id="IPR016032">
    <property type="entry name" value="Sig_transdc_resp-reg_C-effctor"/>
</dbReference>
<dbReference type="Pfam" id="PF03704">
    <property type="entry name" value="BTAD"/>
    <property type="match status" value="1"/>
</dbReference>
<dbReference type="PROSITE" id="PS51755">
    <property type="entry name" value="OMPR_PHOB"/>
    <property type="match status" value="1"/>
</dbReference>
<dbReference type="SMART" id="SM00862">
    <property type="entry name" value="Trans_reg_C"/>
    <property type="match status" value="1"/>
</dbReference>
<comment type="caution">
    <text evidence="8">The sequence shown here is derived from an EMBL/GenBank/DDBJ whole genome shotgun (WGS) entry which is preliminary data.</text>
</comment>
<feature type="DNA-binding region" description="OmpR/PhoB-type" evidence="5">
    <location>
        <begin position="1"/>
        <end position="88"/>
    </location>
</feature>
<comment type="similarity">
    <text evidence="1">Belongs to the AfsR/DnrI/RedD regulatory family.</text>
</comment>
<dbReference type="InterPro" id="IPR051677">
    <property type="entry name" value="AfsR-DnrI-RedD_regulator"/>
</dbReference>
<evidence type="ECO:0000256" key="6">
    <source>
        <dbReference type="SAM" id="MobiDB-lite"/>
    </source>
</evidence>
<dbReference type="EMBL" id="BLAE01000066">
    <property type="protein sequence ID" value="GES14885.1"/>
    <property type="molecule type" value="Genomic_DNA"/>
</dbReference>
<evidence type="ECO:0000313" key="8">
    <source>
        <dbReference type="EMBL" id="GES14885.1"/>
    </source>
</evidence>
<evidence type="ECO:0000256" key="1">
    <source>
        <dbReference type="ARBA" id="ARBA00005820"/>
    </source>
</evidence>
<feature type="region of interest" description="Disordered" evidence="6">
    <location>
        <begin position="1061"/>
        <end position="1084"/>
    </location>
</feature>
<proteinExistence type="inferred from homology"/>
<organism evidence="8 9">
    <name type="scientific">Acrocarpospora macrocephala</name>
    <dbReference type="NCBI Taxonomy" id="150177"/>
    <lineage>
        <taxon>Bacteria</taxon>
        <taxon>Bacillati</taxon>
        <taxon>Actinomycetota</taxon>
        <taxon>Actinomycetes</taxon>
        <taxon>Streptosporangiales</taxon>
        <taxon>Streptosporangiaceae</taxon>
        <taxon>Acrocarpospora</taxon>
    </lineage>
</organism>
<keyword evidence="4" id="KW-0804">Transcription</keyword>
<dbReference type="InterPro" id="IPR027417">
    <property type="entry name" value="P-loop_NTPase"/>
</dbReference>
<evidence type="ECO:0000256" key="3">
    <source>
        <dbReference type="ARBA" id="ARBA00023125"/>
    </source>
</evidence>
<dbReference type="InterPro" id="IPR001867">
    <property type="entry name" value="OmpR/PhoB-type_DNA-bd"/>
</dbReference>
<dbReference type="AlphaFoldDB" id="A0A5M3WZG3"/>
<name>A0A5M3WZG3_9ACTN</name>